<evidence type="ECO:0000313" key="4">
    <source>
        <dbReference type="Proteomes" id="UP000076935"/>
    </source>
</evidence>
<name>A0A177L8S0_9BACI</name>
<evidence type="ECO:0000313" key="3">
    <source>
        <dbReference type="EMBL" id="OAH61615.1"/>
    </source>
</evidence>
<dbReference type="Pfam" id="PF14411">
    <property type="entry name" value="LHH"/>
    <property type="match status" value="1"/>
</dbReference>
<accession>A0A177L8S0</accession>
<keyword evidence="4" id="KW-1185">Reference proteome</keyword>
<proteinExistence type="predicted"/>
<organism evidence="3 4">
    <name type="scientific">Domibacillus aminovorans</name>
    <dbReference type="NCBI Taxonomy" id="29332"/>
    <lineage>
        <taxon>Bacteria</taxon>
        <taxon>Bacillati</taxon>
        <taxon>Bacillota</taxon>
        <taxon>Bacilli</taxon>
        <taxon>Bacillales</taxon>
        <taxon>Bacillaceae</taxon>
        <taxon>Domibacillus</taxon>
    </lineage>
</organism>
<evidence type="ECO:0000259" key="2">
    <source>
        <dbReference type="Pfam" id="PF14411"/>
    </source>
</evidence>
<dbReference type="EMBL" id="LQWY01000016">
    <property type="protein sequence ID" value="OAH61615.1"/>
    <property type="molecule type" value="Genomic_DNA"/>
</dbReference>
<dbReference type="Proteomes" id="UP000076935">
    <property type="component" value="Unassembled WGS sequence"/>
</dbReference>
<gene>
    <name evidence="3" type="ORF">AWH49_11740</name>
</gene>
<feature type="domain" description="LHH" evidence="2">
    <location>
        <begin position="95"/>
        <end position="171"/>
    </location>
</feature>
<comment type="caution">
    <text evidence="3">The sequence shown here is derived from an EMBL/GenBank/DDBJ whole genome shotgun (WGS) entry which is preliminary data.</text>
</comment>
<protein>
    <recommendedName>
        <fullName evidence="2">LHH domain-containing protein</fullName>
    </recommendedName>
</protein>
<feature type="region of interest" description="Disordered" evidence="1">
    <location>
        <begin position="134"/>
        <end position="161"/>
    </location>
</feature>
<reference evidence="3 4" key="1">
    <citation type="submission" date="2016-01" db="EMBL/GenBank/DDBJ databases">
        <title>Investigation of taxonomic status of Bacillus aminovorans.</title>
        <authorList>
            <person name="Verma A."/>
            <person name="Pal Y."/>
            <person name="Krishnamurthi S."/>
        </authorList>
    </citation>
    <scope>NUCLEOTIDE SEQUENCE [LARGE SCALE GENOMIC DNA]</scope>
    <source>
        <strain evidence="3 4">DSM 1314</strain>
    </source>
</reference>
<dbReference type="InterPro" id="IPR026834">
    <property type="entry name" value="LHH"/>
</dbReference>
<sequence length="179" mass="20492">MREIIQPVEIPIDEKAEITFENEIFADLDAPLYDLSSIESENKKYVSLEESLSEVSDAEKEIYEQANVEANEVNERECLTRTDINYDDIDGRGRTNLERMSDGKPPLIDGNPVELHHIGQKHDAPLAELTLAEHRGPGNDGILHDKTQDSEIDRNEFKKEREQHWKARAEEILAERGEV</sequence>
<dbReference type="RefSeq" id="WP_063965187.1">
    <property type="nucleotide sequence ID" value="NZ_JBCNAN010000017.1"/>
</dbReference>
<evidence type="ECO:0000256" key="1">
    <source>
        <dbReference type="SAM" id="MobiDB-lite"/>
    </source>
</evidence>
<dbReference type="AlphaFoldDB" id="A0A177L8S0"/>